<protein>
    <submittedName>
        <fullName evidence="3">Uncharacterized protein</fullName>
    </submittedName>
</protein>
<dbReference type="PANTHER" id="PTHR22826:SF117">
    <property type="entry name" value="PLECKSTRIN HOMOLOGY DOMAIN-CONTAINING FAMILY G MEMBER 4B-RELATED"/>
    <property type="match status" value="1"/>
</dbReference>
<reference evidence="3 4" key="1">
    <citation type="submission" date="2020-02" db="EMBL/GenBank/DDBJ databases">
        <title>A chromosome-scale genome assembly of the black bullhead catfish (Ameiurus melas).</title>
        <authorList>
            <person name="Wen M."/>
            <person name="Zham M."/>
            <person name="Cabau C."/>
            <person name="Klopp C."/>
            <person name="Donnadieu C."/>
            <person name="Roques C."/>
            <person name="Bouchez O."/>
            <person name="Lampietro C."/>
            <person name="Jouanno E."/>
            <person name="Herpin A."/>
            <person name="Louis A."/>
            <person name="Berthelot C."/>
            <person name="Parey E."/>
            <person name="Roest-Crollius H."/>
            <person name="Braasch I."/>
            <person name="Postlethwait J."/>
            <person name="Robinson-Rechavi M."/>
            <person name="Echchiki A."/>
            <person name="Begum T."/>
            <person name="Montfort J."/>
            <person name="Schartl M."/>
            <person name="Bobe J."/>
            <person name="Guiguen Y."/>
        </authorList>
    </citation>
    <scope>NUCLEOTIDE SEQUENCE [LARGE SCALE GENOMIC DNA]</scope>
    <source>
        <strain evidence="3">M_S1</strain>
        <tissue evidence="3">Blood</tissue>
    </source>
</reference>
<dbReference type="GO" id="GO:0019898">
    <property type="term" value="C:extrinsic component of membrane"/>
    <property type="evidence" value="ECO:0007669"/>
    <property type="project" value="TreeGrafter"/>
</dbReference>
<comment type="caution">
    <text evidence="3">The sequence shown here is derived from an EMBL/GenBank/DDBJ whole genome shotgun (WGS) entry which is preliminary data.</text>
</comment>
<feature type="compositionally biased region" description="Low complexity" evidence="2">
    <location>
        <begin position="868"/>
        <end position="880"/>
    </location>
</feature>
<dbReference type="GO" id="GO:0005085">
    <property type="term" value="F:guanyl-nucleotide exchange factor activity"/>
    <property type="evidence" value="ECO:0007669"/>
    <property type="project" value="UniProtKB-KW"/>
</dbReference>
<dbReference type="PANTHER" id="PTHR22826">
    <property type="entry name" value="RHO GUANINE EXCHANGE FACTOR-RELATED"/>
    <property type="match status" value="1"/>
</dbReference>
<dbReference type="EMBL" id="JAAGNN010000002">
    <property type="protein sequence ID" value="KAF4091938.1"/>
    <property type="molecule type" value="Genomic_DNA"/>
</dbReference>
<dbReference type="GO" id="GO:0005737">
    <property type="term" value="C:cytoplasm"/>
    <property type="evidence" value="ECO:0007669"/>
    <property type="project" value="TreeGrafter"/>
</dbReference>
<proteinExistence type="predicted"/>
<dbReference type="GO" id="GO:0005886">
    <property type="term" value="C:plasma membrane"/>
    <property type="evidence" value="ECO:0007669"/>
    <property type="project" value="TreeGrafter"/>
</dbReference>
<feature type="region of interest" description="Disordered" evidence="2">
    <location>
        <begin position="595"/>
        <end position="632"/>
    </location>
</feature>
<keyword evidence="1" id="KW-0344">Guanine-nucleotide releasing factor</keyword>
<keyword evidence="4" id="KW-1185">Reference proteome</keyword>
<dbReference type="Proteomes" id="UP000593565">
    <property type="component" value="Unassembled WGS sequence"/>
</dbReference>
<name>A0A7J6BDV2_AMEME</name>
<evidence type="ECO:0000313" key="3">
    <source>
        <dbReference type="EMBL" id="KAF4091938.1"/>
    </source>
</evidence>
<gene>
    <name evidence="3" type="ORF">AMELA_G00015500</name>
</gene>
<evidence type="ECO:0000256" key="2">
    <source>
        <dbReference type="SAM" id="MobiDB-lite"/>
    </source>
</evidence>
<organism evidence="3 4">
    <name type="scientific">Ameiurus melas</name>
    <name type="common">Black bullhead</name>
    <name type="synonym">Silurus melas</name>
    <dbReference type="NCBI Taxonomy" id="219545"/>
    <lineage>
        <taxon>Eukaryota</taxon>
        <taxon>Metazoa</taxon>
        <taxon>Chordata</taxon>
        <taxon>Craniata</taxon>
        <taxon>Vertebrata</taxon>
        <taxon>Euteleostomi</taxon>
        <taxon>Actinopterygii</taxon>
        <taxon>Neopterygii</taxon>
        <taxon>Teleostei</taxon>
        <taxon>Ostariophysi</taxon>
        <taxon>Siluriformes</taxon>
        <taxon>Ictaluridae</taxon>
        <taxon>Ameiurus</taxon>
    </lineage>
</organism>
<dbReference type="GO" id="GO:0007411">
    <property type="term" value="P:axon guidance"/>
    <property type="evidence" value="ECO:0007669"/>
    <property type="project" value="TreeGrafter"/>
</dbReference>
<feature type="region of interest" description="Disordered" evidence="2">
    <location>
        <begin position="859"/>
        <end position="888"/>
    </location>
</feature>
<accession>A0A7J6BDV2</accession>
<feature type="region of interest" description="Disordered" evidence="2">
    <location>
        <begin position="949"/>
        <end position="973"/>
    </location>
</feature>
<evidence type="ECO:0000313" key="4">
    <source>
        <dbReference type="Proteomes" id="UP000593565"/>
    </source>
</evidence>
<dbReference type="InterPro" id="IPR051336">
    <property type="entry name" value="RhoGEF_Guanine_NuclExch_SF"/>
</dbReference>
<dbReference type="AlphaFoldDB" id="A0A7J6BDV2"/>
<evidence type="ECO:0000256" key="1">
    <source>
        <dbReference type="ARBA" id="ARBA00022658"/>
    </source>
</evidence>
<sequence>MSHSTTDVKFCPSLPSERVLCSGAVVFPGVFDQLGCALVLFPSEFQSKLLCDVTKEEVAEFVFYCRRLHSKSSSESLLSVVADLRDASLAVTRRVAEILLLLQLHQRTVHSLYAVQPRKRDAQKLLQKLLSPSKRSATPPLLKCVFLREVFELSNYVDRSQLTASLGGYFIYSHESWVSFIREMDSFVQEFVSVVRKLPVCIGALQEFSSLSVPREYEPLAVFCSTHEARLERLRRDLGLDALLRRCECVLEKFRCPERDPCYQAMVGTVLFTHTALEMLQNYDRIRAAVEKVELLWRRVFSDARLQLHVLQLQRDAQQVVCEMECVLQKMQSYTPETLRDSDRAEALRLEFDTSVCSHVTVLLRRAEDVLNGVSESVVFRQNREGHAWINELETQTEKLRALVEFQNRNLNNICTFHHCYHQVQRWYHEAVCERFLQDLLWRSCSNKHEHLGSPEQSEVFSVIEGFLRSHPPPEVDELMQLAHLANIVPDAHLEEAGKQLVQRCAGLRRLLSSPASAAFRDLQLALQWQYEYLKGGREIADSTSDLRTRRVLPDSDFLPRSQRGANYLSLLQSGAKPPSLSSFDSGFDGAGSGHLETGSGKTCQEDEASRAKSPHLHVREENVSSISEGLTEERSPRASGICIIPNASGDSVNFEITVKRSATLPKNPWLSLPVEDLENCYTVIISPSQQRATRSCDQLTQTTHTSVCDFQDQSTDWSPIHNVLSSTVTDGGREAETSETVPTLLWDSYDLHDLMHDSDSVLLGESECEWEIKEQQELRAVEDTLSRAAGILQEEESVLAQEEILDVLLEADNPNRLWPSWNEDDQFTQMASSDLVEEGVIGLEVGLASLDFGSEVLSQESPRVSQSDSDTPSDPGSDPLLHLQLGNGGSDRSELLKEIENLKVLEEKIVQENLKINELRRCESEEGTSSLSLREDRKKFLEKLEQEKKEVEEMERNLEQGDEEKQAEASES</sequence>